<name>A0A367RE87_9NOSO</name>
<dbReference type="Proteomes" id="UP000252107">
    <property type="component" value="Unassembled WGS sequence"/>
</dbReference>
<dbReference type="AlphaFoldDB" id="A0A367RE87"/>
<sequence length="84" mass="9630">MSLQQVNAFYEVLISDQAIYEQYLKKCCRRGFFGSCHWDKTKIVNFATTIGYKFTEDELAQVLFEDEASFCDSSLNLSAHGQLS</sequence>
<evidence type="ECO:0000313" key="2">
    <source>
        <dbReference type="Proteomes" id="UP000252107"/>
    </source>
</evidence>
<gene>
    <name evidence="1" type="ORF">A6770_16925</name>
</gene>
<keyword evidence="2" id="KW-1185">Reference proteome</keyword>
<protein>
    <recommendedName>
        <fullName evidence="3">Nif11 domain-containing protein</fullName>
    </recommendedName>
</protein>
<reference evidence="1" key="1">
    <citation type="submission" date="2016-04" db="EMBL/GenBank/DDBJ databases">
        <authorList>
            <person name="Tabuchi Yagui T.R."/>
        </authorList>
    </citation>
    <scope>NUCLEOTIDE SEQUENCE [LARGE SCALE GENOMIC DNA]</scope>
    <source>
        <strain evidence="1">NIES-26</strain>
    </source>
</reference>
<organism evidence="1 2">
    <name type="scientific">Nostoc minutum NIES-26</name>
    <dbReference type="NCBI Taxonomy" id="1844469"/>
    <lineage>
        <taxon>Bacteria</taxon>
        <taxon>Bacillati</taxon>
        <taxon>Cyanobacteriota</taxon>
        <taxon>Cyanophyceae</taxon>
        <taxon>Nostocales</taxon>
        <taxon>Nostocaceae</taxon>
        <taxon>Nostoc</taxon>
    </lineage>
</organism>
<comment type="caution">
    <text evidence="1">The sequence shown here is derived from an EMBL/GenBank/DDBJ whole genome shotgun (WGS) entry which is preliminary data.</text>
</comment>
<proteinExistence type="predicted"/>
<evidence type="ECO:0008006" key="3">
    <source>
        <dbReference type="Google" id="ProtNLM"/>
    </source>
</evidence>
<accession>A0A367RE87</accession>
<evidence type="ECO:0000313" key="1">
    <source>
        <dbReference type="EMBL" id="RCJ34745.1"/>
    </source>
</evidence>
<dbReference type="EMBL" id="LXQD01000163">
    <property type="protein sequence ID" value="RCJ34745.1"/>
    <property type="molecule type" value="Genomic_DNA"/>
</dbReference>